<dbReference type="PIRSF" id="PIRSF015921">
    <property type="entry name" value="FA_sphinglp_des"/>
    <property type="match status" value="1"/>
</dbReference>
<dbReference type="Pfam" id="PF00487">
    <property type="entry name" value="FA_desaturase"/>
    <property type="match status" value="1"/>
</dbReference>
<protein>
    <submittedName>
        <fullName evidence="4">Acyl-CoA desaturase</fullName>
    </submittedName>
</protein>
<sequence length="366" mass="40904">MTQLLTTSSPDAAPRRTSRNPFANLMATVKQEGLFARSYAYYWTLLITLTLVGAGLLTLSALIGDSWWQIAIAVGIALVMTQFGFLGHDAAHRQIFTSARWSDGVALVVANLFVGLGISWWKKKHTRHHGGPNKMGVDSDIDNGVVAFTPSDEQTRLGRWMRRRQVWFFFPIVSLVGLQMDVNSFKHLFARGEVKNRWLELALLTIHHAGMTIFAFWAMSPAIAITFLVVHKLVFGFYLGMVFATNHIGRPTVGPDVKIDFLRRQVLMSRNISGGPVVSFLMGGLNHQIEHHLFPSMSRPNLARVVPIVKDFCREQGIDYHATTLWQGYVEVARHIDEVGHGDIDMFECPIAAAMAPANHPSLMRA</sequence>
<accession>A0A255E9A9</accession>
<dbReference type="GO" id="GO:0016717">
    <property type="term" value="F:oxidoreductase activity, acting on paired donors, with oxidation of a pair of donors resulting in the reduction of molecular oxygen to two molecules of water"/>
    <property type="evidence" value="ECO:0007669"/>
    <property type="project" value="TreeGrafter"/>
</dbReference>
<feature type="transmembrane region" description="Helical" evidence="1">
    <location>
        <begin position="197"/>
        <end position="217"/>
    </location>
</feature>
<proteinExistence type="predicted"/>
<reference evidence="5 6" key="1">
    <citation type="submission" date="2017-07" db="EMBL/GenBank/DDBJ databases">
        <title>Draft whole genome sequences of clinical Proprionibacteriaceae strains.</title>
        <authorList>
            <person name="Bernier A.-M."/>
            <person name="Bernard K."/>
            <person name="Domingo M.-C."/>
        </authorList>
    </citation>
    <scope>NUCLEOTIDE SEQUENCE [LARGE SCALE GENOMIC DNA]</scope>
    <source>
        <strain evidence="4 5">NML 150081</strain>
        <strain evidence="3 6">NML 160184</strain>
    </source>
</reference>
<evidence type="ECO:0000313" key="3">
    <source>
        <dbReference type="EMBL" id="OYN87501.1"/>
    </source>
</evidence>
<evidence type="ECO:0000313" key="4">
    <source>
        <dbReference type="EMBL" id="OYN88974.1"/>
    </source>
</evidence>
<accession>A0A255EBP1</accession>
<name>A0A255EBP1_9ACTN</name>
<feature type="transmembrane region" description="Helical" evidence="1">
    <location>
        <begin position="99"/>
        <end position="121"/>
    </location>
</feature>
<feature type="domain" description="Fatty acid desaturase" evidence="2">
    <location>
        <begin position="66"/>
        <end position="323"/>
    </location>
</feature>
<keyword evidence="1" id="KW-0812">Transmembrane</keyword>
<gene>
    <name evidence="4" type="ORF">CGZ91_11895</name>
    <name evidence="3" type="ORF">CGZ92_07235</name>
</gene>
<dbReference type="GO" id="GO:0016020">
    <property type="term" value="C:membrane"/>
    <property type="evidence" value="ECO:0007669"/>
    <property type="project" value="TreeGrafter"/>
</dbReference>
<evidence type="ECO:0000313" key="5">
    <source>
        <dbReference type="Proteomes" id="UP000216300"/>
    </source>
</evidence>
<feature type="transmembrane region" description="Helical" evidence="1">
    <location>
        <begin position="67"/>
        <end position="87"/>
    </location>
</feature>
<dbReference type="EMBL" id="NMVJ01000010">
    <property type="protein sequence ID" value="OYN88974.1"/>
    <property type="molecule type" value="Genomic_DNA"/>
</dbReference>
<dbReference type="PANTHER" id="PTHR19353:SF19">
    <property type="entry name" value="DELTA(5) FATTY ACID DESATURASE C-RELATED"/>
    <property type="match status" value="1"/>
</dbReference>
<dbReference type="CDD" id="cd03506">
    <property type="entry name" value="Delta6-FADS-like"/>
    <property type="match status" value="1"/>
</dbReference>
<dbReference type="GO" id="GO:0008610">
    <property type="term" value="P:lipid biosynthetic process"/>
    <property type="evidence" value="ECO:0007669"/>
    <property type="project" value="UniProtKB-ARBA"/>
</dbReference>
<dbReference type="EMBL" id="NMVI01000016">
    <property type="protein sequence ID" value="OYN87501.1"/>
    <property type="molecule type" value="Genomic_DNA"/>
</dbReference>
<dbReference type="InterPro" id="IPR005804">
    <property type="entry name" value="FA_desaturase_dom"/>
</dbReference>
<keyword evidence="5" id="KW-1185">Reference proteome</keyword>
<dbReference type="PANTHER" id="PTHR19353">
    <property type="entry name" value="FATTY ACID DESATURASE 2"/>
    <property type="match status" value="1"/>
</dbReference>
<comment type="caution">
    <text evidence="4">The sequence shown here is derived from an EMBL/GenBank/DDBJ whole genome shotgun (WGS) entry which is preliminary data.</text>
</comment>
<dbReference type="OrthoDB" id="104711at2"/>
<keyword evidence="1" id="KW-1133">Transmembrane helix</keyword>
<organism evidence="4 5">
    <name type="scientific">Parenemella sanctibonifatiensis</name>
    <dbReference type="NCBI Taxonomy" id="2016505"/>
    <lineage>
        <taxon>Bacteria</taxon>
        <taxon>Bacillati</taxon>
        <taxon>Actinomycetota</taxon>
        <taxon>Actinomycetes</taxon>
        <taxon>Propionibacteriales</taxon>
        <taxon>Propionibacteriaceae</taxon>
        <taxon>Parenemella</taxon>
    </lineage>
</organism>
<feature type="transmembrane region" description="Helical" evidence="1">
    <location>
        <begin position="40"/>
        <end position="61"/>
    </location>
</feature>
<dbReference type="AlphaFoldDB" id="A0A255EBP1"/>
<evidence type="ECO:0000256" key="1">
    <source>
        <dbReference type="SAM" id="Phobius"/>
    </source>
</evidence>
<dbReference type="InterPro" id="IPR012171">
    <property type="entry name" value="Fatty_acid_desaturase"/>
</dbReference>
<dbReference type="Proteomes" id="UP000216533">
    <property type="component" value="Unassembled WGS sequence"/>
</dbReference>
<dbReference type="Proteomes" id="UP000216300">
    <property type="component" value="Unassembled WGS sequence"/>
</dbReference>
<feature type="transmembrane region" description="Helical" evidence="1">
    <location>
        <begin position="223"/>
        <end position="244"/>
    </location>
</feature>
<evidence type="ECO:0000313" key="6">
    <source>
        <dbReference type="Proteomes" id="UP000216533"/>
    </source>
</evidence>
<evidence type="ECO:0000259" key="2">
    <source>
        <dbReference type="Pfam" id="PF00487"/>
    </source>
</evidence>
<keyword evidence="1" id="KW-0472">Membrane</keyword>
<feature type="transmembrane region" description="Helical" evidence="1">
    <location>
        <begin position="166"/>
        <end position="185"/>
    </location>
</feature>
<dbReference type="RefSeq" id="WP_094450723.1">
    <property type="nucleotide sequence ID" value="NZ_NMVI01000016.1"/>
</dbReference>